<sequence>MGRALRDRLGVGPALALWASDTGRALQTLAIICDHLELDWHAARTDPRLREMGMGGWGGLYYDAIRAEGGRLIDPVSGLFVRRAPGGEWYDDVAGRLRGWIGERAGDVGDRLVIMHGLSGRVLRGLLTGAAVDSACRAPVAAGQPQGSIAMIAGGRETVIHEGAGQAPA</sequence>
<dbReference type="InterPro" id="IPR013078">
    <property type="entry name" value="His_Pase_superF_clade-1"/>
</dbReference>
<accession>A0A239HJF6</accession>
<dbReference type="AlphaFoldDB" id="A0A239HJF6"/>
<dbReference type="Gene3D" id="3.40.50.1240">
    <property type="entry name" value="Phosphoglycerate mutase-like"/>
    <property type="match status" value="1"/>
</dbReference>
<dbReference type="InterPro" id="IPR029033">
    <property type="entry name" value="His_PPase_superfam"/>
</dbReference>
<proteinExistence type="predicted"/>
<reference evidence="2" key="1">
    <citation type="submission" date="2017-06" db="EMBL/GenBank/DDBJ databases">
        <authorList>
            <person name="Varghese N."/>
            <person name="Submissions S."/>
        </authorList>
    </citation>
    <scope>NUCLEOTIDE SEQUENCE [LARGE SCALE GENOMIC DNA]</scope>
    <source>
        <strain evidence="2">LNB2</strain>
    </source>
</reference>
<organism evidence="1 2">
    <name type="scientific">Edaphosphingomonas laterariae</name>
    <dbReference type="NCBI Taxonomy" id="861865"/>
    <lineage>
        <taxon>Bacteria</taxon>
        <taxon>Pseudomonadati</taxon>
        <taxon>Pseudomonadota</taxon>
        <taxon>Alphaproteobacteria</taxon>
        <taxon>Sphingomonadales</taxon>
        <taxon>Rhizorhabdaceae</taxon>
        <taxon>Edaphosphingomonas</taxon>
    </lineage>
</organism>
<protein>
    <submittedName>
        <fullName evidence="1">Probable phosphoglycerate mutase</fullName>
    </submittedName>
</protein>
<name>A0A239HJF6_9SPHN</name>
<evidence type="ECO:0000313" key="1">
    <source>
        <dbReference type="EMBL" id="SNS81261.1"/>
    </source>
</evidence>
<dbReference type="Proteomes" id="UP000198281">
    <property type="component" value="Unassembled WGS sequence"/>
</dbReference>
<dbReference type="RefSeq" id="WP_342746601.1">
    <property type="nucleotide sequence ID" value="NZ_FZOS01000017.1"/>
</dbReference>
<dbReference type="Pfam" id="PF00300">
    <property type="entry name" value="His_Phos_1"/>
    <property type="match status" value="1"/>
</dbReference>
<evidence type="ECO:0000313" key="2">
    <source>
        <dbReference type="Proteomes" id="UP000198281"/>
    </source>
</evidence>
<dbReference type="SUPFAM" id="SSF53254">
    <property type="entry name" value="Phosphoglycerate mutase-like"/>
    <property type="match status" value="1"/>
</dbReference>
<gene>
    <name evidence="1" type="ORF">SAMN06295912_11747</name>
</gene>
<keyword evidence="2" id="KW-1185">Reference proteome</keyword>
<dbReference type="EMBL" id="FZOS01000017">
    <property type="protein sequence ID" value="SNS81261.1"/>
    <property type="molecule type" value="Genomic_DNA"/>
</dbReference>